<dbReference type="PANTHER" id="PTHR43731:SF14">
    <property type="entry name" value="PRESENILIN-ASSOCIATED RHOMBOID-LIKE PROTEIN, MITOCHONDRIAL"/>
    <property type="match status" value="1"/>
</dbReference>
<protein>
    <submittedName>
        <fullName evidence="9">Rhomboid family intramembrane serine protease</fullName>
    </submittedName>
</protein>
<keyword evidence="4" id="KW-0378">Hydrolase</keyword>
<sequence length="211" mass="23648">MIFIRYENWKSYLRYYPVTCLLIVANVIMFILMTFNGGSTNIQTLVDFGAIVDVSPYKEELWRYVAAIFLHNGFSHLFFNSFALLVFAPPLERLLGWWRYAILYVVGGIVANVLTIAVSSRSILEVGTVSVGASGAIYAVYGAFLYIAVIQRAMMDEGSRKTLYGLLVIGIIMSFATPNVNWVAHIGGLVSGFFLYGLIIRLFNKSLRQGR</sequence>
<dbReference type="RefSeq" id="WP_060624754.1">
    <property type="nucleotide sequence ID" value="NZ_LCZJ02000026.1"/>
</dbReference>
<evidence type="ECO:0000256" key="5">
    <source>
        <dbReference type="ARBA" id="ARBA00022989"/>
    </source>
</evidence>
<evidence type="ECO:0000313" key="9">
    <source>
        <dbReference type="EMBL" id="KTD85857.1"/>
    </source>
</evidence>
<dbReference type="Pfam" id="PF01694">
    <property type="entry name" value="Rhomboid"/>
    <property type="match status" value="1"/>
</dbReference>
<organism evidence="9 10">
    <name type="scientific">Paenibacillus etheri</name>
    <dbReference type="NCBI Taxonomy" id="1306852"/>
    <lineage>
        <taxon>Bacteria</taxon>
        <taxon>Bacillati</taxon>
        <taxon>Bacillota</taxon>
        <taxon>Bacilli</taxon>
        <taxon>Bacillales</taxon>
        <taxon>Paenibacillaceae</taxon>
        <taxon>Paenibacillus</taxon>
    </lineage>
</organism>
<evidence type="ECO:0000256" key="2">
    <source>
        <dbReference type="ARBA" id="ARBA00009045"/>
    </source>
</evidence>
<dbReference type="AlphaFoldDB" id="A0A0W1AWW2"/>
<evidence type="ECO:0000256" key="1">
    <source>
        <dbReference type="ARBA" id="ARBA00004141"/>
    </source>
</evidence>
<feature type="domain" description="Peptidase S54 rhomboid" evidence="8">
    <location>
        <begin position="59"/>
        <end position="198"/>
    </location>
</feature>
<keyword evidence="10" id="KW-1185">Reference proteome</keyword>
<dbReference type="InterPro" id="IPR022764">
    <property type="entry name" value="Peptidase_S54_rhomboid_dom"/>
</dbReference>
<feature type="transmembrane region" description="Helical" evidence="7">
    <location>
        <begin position="64"/>
        <end position="88"/>
    </location>
</feature>
<feature type="transmembrane region" description="Helical" evidence="7">
    <location>
        <begin position="162"/>
        <end position="180"/>
    </location>
</feature>
<evidence type="ECO:0000256" key="6">
    <source>
        <dbReference type="ARBA" id="ARBA00023136"/>
    </source>
</evidence>
<comment type="subcellular location">
    <subcellularLocation>
        <location evidence="1">Membrane</location>
        <topology evidence="1">Multi-pass membrane protein</topology>
    </subcellularLocation>
</comment>
<name>A0A0W1AWW2_9BACL</name>
<dbReference type="OrthoDB" id="9813074at2"/>
<reference evidence="9 10" key="1">
    <citation type="journal article" date="2015" name="Int. Biodeterior. Biodegradation">
        <title>Physiological and genetic screening methods for the isolation of methyl tert-butyl ether-degrading bacteria for bioremediation purposes.</title>
        <authorList>
            <person name="Guisado I.M."/>
            <person name="Purswani J."/>
            <person name="Gonzalez Lopez J."/>
            <person name="Pozo C."/>
        </authorList>
    </citation>
    <scope>NUCLEOTIDE SEQUENCE [LARGE SCALE GENOMIC DNA]</scope>
    <source>
        <strain evidence="9 10">SH7</strain>
    </source>
</reference>
<comment type="caution">
    <text evidence="9">The sequence shown here is derived from an EMBL/GenBank/DDBJ whole genome shotgun (WGS) entry which is preliminary data.</text>
</comment>
<gene>
    <name evidence="9" type="ORF">UQ64_18640</name>
</gene>
<feature type="transmembrane region" description="Helical" evidence="7">
    <location>
        <begin position="12"/>
        <end position="35"/>
    </location>
</feature>
<dbReference type="Proteomes" id="UP000054709">
    <property type="component" value="Unassembled WGS sequence"/>
</dbReference>
<evidence type="ECO:0000256" key="7">
    <source>
        <dbReference type="SAM" id="Phobius"/>
    </source>
</evidence>
<feature type="transmembrane region" description="Helical" evidence="7">
    <location>
        <begin position="100"/>
        <end position="119"/>
    </location>
</feature>
<dbReference type="GO" id="GO:0004252">
    <property type="term" value="F:serine-type endopeptidase activity"/>
    <property type="evidence" value="ECO:0007669"/>
    <property type="project" value="InterPro"/>
</dbReference>
<feature type="transmembrane region" description="Helical" evidence="7">
    <location>
        <begin position="131"/>
        <end position="150"/>
    </location>
</feature>
<dbReference type="PANTHER" id="PTHR43731">
    <property type="entry name" value="RHOMBOID PROTEASE"/>
    <property type="match status" value="1"/>
</dbReference>
<keyword evidence="6 7" id="KW-0472">Membrane</keyword>
<proteinExistence type="inferred from homology"/>
<dbReference type="InterPro" id="IPR050925">
    <property type="entry name" value="Rhomboid_protease_S54"/>
</dbReference>
<comment type="similarity">
    <text evidence="2">Belongs to the peptidase S54 family.</text>
</comment>
<dbReference type="SUPFAM" id="SSF144091">
    <property type="entry name" value="Rhomboid-like"/>
    <property type="match status" value="1"/>
</dbReference>
<dbReference type="EMBL" id="LCZJ02000026">
    <property type="protein sequence ID" value="KTD85857.1"/>
    <property type="molecule type" value="Genomic_DNA"/>
</dbReference>
<keyword evidence="5 7" id="KW-1133">Transmembrane helix</keyword>
<dbReference type="GO" id="GO:0006508">
    <property type="term" value="P:proteolysis"/>
    <property type="evidence" value="ECO:0007669"/>
    <property type="project" value="UniProtKB-KW"/>
</dbReference>
<dbReference type="InterPro" id="IPR035952">
    <property type="entry name" value="Rhomboid-like_sf"/>
</dbReference>
<keyword evidence="9" id="KW-0645">Protease</keyword>
<feature type="transmembrane region" description="Helical" evidence="7">
    <location>
        <begin position="186"/>
        <end position="203"/>
    </location>
</feature>
<keyword evidence="3 7" id="KW-0812">Transmembrane</keyword>
<evidence type="ECO:0000256" key="4">
    <source>
        <dbReference type="ARBA" id="ARBA00022801"/>
    </source>
</evidence>
<dbReference type="GO" id="GO:0016020">
    <property type="term" value="C:membrane"/>
    <property type="evidence" value="ECO:0007669"/>
    <property type="project" value="UniProtKB-SubCell"/>
</dbReference>
<dbReference type="Gene3D" id="1.20.1540.10">
    <property type="entry name" value="Rhomboid-like"/>
    <property type="match status" value="1"/>
</dbReference>
<evidence type="ECO:0000313" key="10">
    <source>
        <dbReference type="Proteomes" id="UP000054709"/>
    </source>
</evidence>
<evidence type="ECO:0000256" key="3">
    <source>
        <dbReference type="ARBA" id="ARBA00022692"/>
    </source>
</evidence>
<accession>A0A0W1AWW2</accession>
<evidence type="ECO:0000259" key="8">
    <source>
        <dbReference type="Pfam" id="PF01694"/>
    </source>
</evidence>